<comment type="caution">
    <text evidence="2">The sequence shown here is derived from an EMBL/GenBank/DDBJ whole genome shotgun (WGS) entry which is preliminary data.</text>
</comment>
<reference evidence="2 3" key="1">
    <citation type="submission" date="2018-03" db="EMBL/GenBank/DDBJ databases">
        <title>Genomic Encyclopedia of Archaeal and Bacterial Type Strains, Phase II (KMG-II): from individual species to whole genera.</title>
        <authorList>
            <person name="Goeker M."/>
        </authorList>
    </citation>
    <scope>NUCLEOTIDE SEQUENCE [LARGE SCALE GENOMIC DNA]</scope>
    <source>
        <strain evidence="2 3">DSM 44889</strain>
    </source>
</reference>
<proteinExistence type="predicted"/>
<accession>A0A315ZYA6</accession>
<feature type="transmembrane region" description="Helical" evidence="1">
    <location>
        <begin position="7"/>
        <end position="28"/>
    </location>
</feature>
<protein>
    <recommendedName>
        <fullName evidence="4">DUF4386 family protein</fullName>
    </recommendedName>
</protein>
<gene>
    <name evidence="2" type="ORF">BXY45_12436</name>
</gene>
<dbReference type="EMBL" id="QGDQ01000024">
    <property type="protein sequence ID" value="PWJ49870.1"/>
    <property type="molecule type" value="Genomic_DNA"/>
</dbReference>
<dbReference type="Proteomes" id="UP000245469">
    <property type="component" value="Unassembled WGS sequence"/>
</dbReference>
<keyword evidence="1" id="KW-1133">Transmembrane helix</keyword>
<dbReference type="OrthoDB" id="9976083at2"/>
<feature type="transmembrane region" description="Helical" evidence="1">
    <location>
        <begin position="168"/>
        <end position="189"/>
    </location>
</feature>
<feature type="transmembrane region" description="Helical" evidence="1">
    <location>
        <begin position="195"/>
        <end position="213"/>
    </location>
</feature>
<keyword evidence="1" id="KW-0472">Membrane</keyword>
<organism evidence="2 3">
    <name type="scientific">Quadrisphaera granulorum</name>
    <dbReference type="NCBI Taxonomy" id="317664"/>
    <lineage>
        <taxon>Bacteria</taxon>
        <taxon>Bacillati</taxon>
        <taxon>Actinomycetota</taxon>
        <taxon>Actinomycetes</taxon>
        <taxon>Kineosporiales</taxon>
        <taxon>Kineosporiaceae</taxon>
        <taxon>Quadrisphaera</taxon>
    </lineage>
</organism>
<dbReference type="RefSeq" id="WP_146211247.1">
    <property type="nucleotide sequence ID" value="NZ_QGDQ01000024.1"/>
</dbReference>
<keyword evidence="1" id="KW-0812">Transmembrane</keyword>
<evidence type="ECO:0008006" key="4">
    <source>
        <dbReference type="Google" id="ProtNLM"/>
    </source>
</evidence>
<feature type="transmembrane region" description="Helical" evidence="1">
    <location>
        <begin position="138"/>
        <end position="156"/>
    </location>
</feature>
<dbReference type="AlphaFoldDB" id="A0A315ZYA6"/>
<name>A0A315ZYA6_9ACTN</name>
<evidence type="ECO:0000313" key="2">
    <source>
        <dbReference type="EMBL" id="PWJ49870.1"/>
    </source>
</evidence>
<feature type="transmembrane region" description="Helical" evidence="1">
    <location>
        <begin position="48"/>
        <end position="76"/>
    </location>
</feature>
<sequence>MLTLLRLTGWSALTAAFAHLLQFLVLGIGPVLDEPEFPTPGEAASNYWFGVAGATTFTVIGLAYLVFFSAATALVWQDATGTDAAWSRAAHSATVVGVTGWFLAGMTNIARRGFNATAIDEVTTDPSVARAALQSTDVLLTTAATATAVVLCAWRFAFAVRAVKTGTLGLPTAVAVVVLGGLVPLAGWVANVGGIPSSIVALLVLGAALLLRARRLERVGAASSTPTLPVAP</sequence>
<evidence type="ECO:0000256" key="1">
    <source>
        <dbReference type="SAM" id="Phobius"/>
    </source>
</evidence>
<evidence type="ECO:0000313" key="3">
    <source>
        <dbReference type="Proteomes" id="UP000245469"/>
    </source>
</evidence>
<feature type="transmembrane region" description="Helical" evidence="1">
    <location>
        <begin position="88"/>
        <end position="106"/>
    </location>
</feature>
<keyword evidence="3" id="KW-1185">Reference proteome</keyword>